<proteinExistence type="predicted"/>
<dbReference type="GO" id="GO:0006508">
    <property type="term" value="P:proteolysis"/>
    <property type="evidence" value="ECO:0007669"/>
    <property type="project" value="InterPro"/>
</dbReference>
<dbReference type="InterPro" id="IPR050759">
    <property type="entry name" value="Serine_protease_kringle"/>
</dbReference>
<dbReference type="SUPFAM" id="SSF50494">
    <property type="entry name" value="Trypsin-like serine proteases"/>
    <property type="match status" value="1"/>
</dbReference>
<dbReference type="GO" id="GO:0005576">
    <property type="term" value="C:extracellular region"/>
    <property type="evidence" value="ECO:0007669"/>
    <property type="project" value="UniProtKB-SubCell"/>
</dbReference>
<dbReference type="FunFam" id="2.40.20.10:FF:000009">
    <property type="entry name" value="Hepatocyte growth factor-like 1"/>
    <property type="match status" value="1"/>
</dbReference>
<evidence type="ECO:0000256" key="9">
    <source>
        <dbReference type="ARBA" id="ARBA00063094"/>
    </source>
</evidence>
<evidence type="ECO:0000256" key="6">
    <source>
        <dbReference type="ARBA" id="ARBA00022737"/>
    </source>
</evidence>
<evidence type="ECO:0000256" key="3">
    <source>
        <dbReference type="ARBA" id="ARBA00022542"/>
    </source>
</evidence>
<dbReference type="InParanoid" id="A0A3Q7Q6J8"/>
<keyword evidence="6" id="KW-0677">Repeat</keyword>
<dbReference type="GO" id="GO:0060255">
    <property type="term" value="P:regulation of macromolecule metabolic process"/>
    <property type="evidence" value="ECO:0007669"/>
    <property type="project" value="UniProtKB-ARBA"/>
</dbReference>
<evidence type="ECO:0000256" key="11">
    <source>
        <dbReference type="ARBA" id="ARBA00081106"/>
    </source>
</evidence>
<feature type="disulfide bond" evidence="12">
    <location>
        <begin position="403"/>
        <end position="426"/>
    </location>
</feature>
<keyword evidence="2" id="KW-0964">Secreted</keyword>
<feature type="domain" description="Peptidase S1" evidence="15">
    <location>
        <begin position="647"/>
        <end position="872"/>
    </location>
</feature>
<dbReference type="FunFam" id="2.40.20.10:FF:000004">
    <property type="entry name" value="Hepatocyte growth factor"/>
    <property type="match status" value="1"/>
</dbReference>
<dbReference type="FunFam" id="3.50.4.10:FF:000004">
    <property type="entry name" value="Hepatocyte growth factor-like 1"/>
    <property type="match status" value="1"/>
</dbReference>
<evidence type="ECO:0000256" key="7">
    <source>
        <dbReference type="ARBA" id="ARBA00023157"/>
    </source>
</evidence>
<dbReference type="Gene3D" id="3.50.4.10">
    <property type="entry name" value="Hepatocyte Growth Factor"/>
    <property type="match status" value="1"/>
</dbReference>
<dbReference type="Pfam" id="PF00089">
    <property type="entry name" value="Trypsin"/>
    <property type="match status" value="1"/>
</dbReference>
<dbReference type="InterPro" id="IPR003609">
    <property type="entry name" value="Pan_app"/>
</dbReference>
<evidence type="ECO:0000259" key="15">
    <source>
        <dbReference type="PROSITE" id="PS50240"/>
    </source>
</evidence>
<dbReference type="SUPFAM" id="SSF57414">
    <property type="entry name" value="Hairpin loop containing domain-like"/>
    <property type="match status" value="1"/>
</dbReference>
<evidence type="ECO:0000256" key="10">
    <source>
        <dbReference type="ARBA" id="ARBA00074779"/>
    </source>
</evidence>
<keyword evidence="4 12" id="KW-0420">Kringle</keyword>
<dbReference type="Pfam" id="PF00024">
    <property type="entry name" value="PAN_1"/>
    <property type="match status" value="1"/>
</dbReference>
<protein>
    <recommendedName>
        <fullName evidence="10">Hepatocyte growth factor-like protein</fullName>
    </recommendedName>
    <alternativeName>
        <fullName evidence="11">Macrophage stimulatory protein</fullName>
    </alternativeName>
</protein>
<feature type="compositionally biased region" description="Low complexity" evidence="13">
    <location>
        <begin position="11"/>
        <end position="32"/>
    </location>
</feature>
<dbReference type="CDD" id="cd01099">
    <property type="entry name" value="PAN_AP_HGF"/>
    <property type="match status" value="1"/>
</dbReference>
<evidence type="ECO:0000313" key="18">
    <source>
        <dbReference type="RefSeq" id="XP_025741398.1"/>
    </source>
</evidence>
<feature type="disulfide bond" evidence="12">
    <location>
        <begin position="467"/>
        <end position="506"/>
    </location>
</feature>
<evidence type="ECO:0000259" key="14">
    <source>
        <dbReference type="PROSITE" id="PS50070"/>
    </source>
</evidence>
<feature type="compositionally biased region" description="Basic and acidic residues" evidence="13">
    <location>
        <begin position="46"/>
        <end position="57"/>
    </location>
</feature>
<reference evidence="18" key="2">
    <citation type="submission" date="2025-08" db="UniProtKB">
        <authorList>
            <consortium name="RefSeq"/>
        </authorList>
    </citation>
    <scope>IDENTIFICATION</scope>
    <source>
        <tissue evidence="18">Blood</tissue>
    </source>
</reference>
<dbReference type="InterPro" id="IPR043504">
    <property type="entry name" value="Peptidase_S1_PA_chymotrypsin"/>
</dbReference>
<dbReference type="InterPro" id="IPR001314">
    <property type="entry name" value="Peptidase_S1A"/>
</dbReference>
<dbReference type="SUPFAM" id="SSF57440">
    <property type="entry name" value="Kringle-like"/>
    <property type="match status" value="4"/>
</dbReference>
<evidence type="ECO:0000313" key="17">
    <source>
        <dbReference type="Proteomes" id="UP000286641"/>
    </source>
</evidence>
<dbReference type="PRINTS" id="PR00018">
    <property type="entry name" value="KRINGLE"/>
</dbReference>
<feature type="domain" description="Kringle" evidence="14">
    <location>
        <begin position="445"/>
        <end position="524"/>
    </location>
</feature>
<dbReference type="PROSITE" id="PS50240">
    <property type="entry name" value="TRYPSIN_DOM"/>
    <property type="match status" value="1"/>
</dbReference>
<dbReference type="PROSITE" id="PS00021">
    <property type="entry name" value="KRINGLE_1"/>
    <property type="match status" value="3"/>
</dbReference>
<dbReference type="SMART" id="SM00473">
    <property type="entry name" value="PAN_AP"/>
    <property type="match status" value="1"/>
</dbReference>
<name>A0A3Q7Q6J8_CALUR</name>
<dbReference type="CDD" id="cd00190">
    <property type="entry name" value="Tryp_SPc"/>
    <property type="match status" value="1"/>
</dbReference>
<feature type="domain" description="Kringle" evidence="14">
    <location>
        <begin position="272"/>
        <end position="349"/>
    </location>
</feature>
<evidence type="ECO:0000256" key="4">
    <source>
        <dbReference type="ARBA" id="ARBA00022572"/>
    </source>
</evidence>
<dbReference type="InterPro" id="IPR000001">
    <property type="entry name" value="Kringle"/>
</dbReference>
<dbReference type="PRINTS" id="PR00722">
    <property type="entry name" value="CHYMOTRYPSIN"/>
</dbReference>
<dbReference type="CDD" id="cd00108">
    <property type="entry name" value="KR"/>
    <property type="match status" value="4"/>
</dbReference>
<feature type="disulfide bond" evidence="12">
    <location>
        <begin position="375"/>
        <end position="414"/>
    </location>
</feature>
<keyword evidence="7 12" id="KW-1015">Disulfide bond</keyword>
<dbReference type="FunFam" id="2.40.10.10:FF:000055">
    <property type="entry name" value="Hepatocyte growth factor-like 1"/>
    <property type="match status" value="1"/>
</dbReference>
<keyword evidence="17" id="KW-1185">Reference proteome</keyword>
<dbReference type="GO" id="GO:0004252">
    <property type="term" value="F:serine-type endopeptidase activity"/>
    <property type="evidence" value="ECO:0007669"/>
    <property type="project" value="InterPro"/>
</dbReference>
<accession>A0A3Q7Q6J8</accession>
<organism evidence="17 18">
    <name type="scientific">Callorhinus ursinus</name>
    <name type="common">Northern fur seal</name>
    <dbReference type="NCBI Taxonomy" id="34884"/>
    <lineage>
        <taxon>Eukaryota</taxon>
        <taxon>Metazoa</taxon>
        <taxon>Chordata</taxon>
        <taxon>Craniata</taxon>
        <taxon>Vertebrata</taxon>
        <taxon>Euteleostomi</taxon>
        <taxon>Mammalia</taxon>
        <taxon>Eutheria</taxon>
        <taxon>Laurasiatheria</taxon>
        <taxon>Carnivora</taxon>
        <taxon>Caniformia</taxon>
        <taxon>Pinnipedia</taxon>
        <taxon>Otariidae</taxon>
        <taxon>Callorhinus</taxon>
    </lineage>
</organism>
<keyword evidence="8" id="KW-0325">Glycoprotein</keyword>
<feature type="domain" description="Apple" evidence="16">
    <location>
        <begin position="184"/>
        <end position="268"/>
    </location>
</feature>
<sequence length="874" mass="97579">MSPPSRPRPAPSSGGSSRPALARSLASQAASPGRRAPSHWAGYGREGSRRDPPRSEPSRPSLTPSLGRGAPAHNTPSLLYGACPGPNRALTAHAHRLAPGVRAREPPRGFQPGDCRVIPGLGLHRQPNRLRPPPAQKKLLAQPGQTGRLAYLSWDGNCDLGLEPKPLAPNVPTPLFPSDQRQRSPLNDFQVLRGTELQHLRHAVGPGPWQEDVADAEECAGRCGPLVDCRAFHYNVSSHGCQLLPWTQYSPYTQLKRSGRCDLFQKKDYVQTCIMDNGVKYRGTVAITIGGLPCQHWSHRFPNDHKYTPTLRNGLEENFCRNPDRDPGGPWCYTTDPAVRFQSCGIKSCREAACVWCNGEDYRGAVDRTESGRECQRWDLQRPHAHPFEPGKFLDKDLDDNYCRNPDGSERPWCYTTDPQVEREFCDLPRCGSESQPRHEATTLNCFRGKGEGYRGTANTTAAGVPCQRWDEQNPHQHRFAPEKYACKDLRENFCRNPDGSEAPWCFTSRPGMRVAFCYQIPRCADDLRPEDCYNGVGERYRGLVSRTRKGVPCQHWSAEMPHKPQFTPTSAPHAHLEENFCRNPDRDSHGPWCYTTDPGTPFDYCALRRCDDDQPPSILEPQDQVVFDKCGKRVTRLDQQRSRLRVVGGQPGNSPWTVSLRNRQGQHFCGGSLVKEQWVLTARQCFSSCHVPLMGYEVWLGTLFQNPQPGEPGLQQVPVAKMVCGPPGSQLVLLKLERPVTLNQRVALICLPPERYVVPPGTKCEIAGWGETKGTGNNNVLNVASLNVISNGECNIKHRGRVRENEMCTEGLLAPVGACEGDYGGPLACFTHDCWVLEGIIIPNRVCARPRWPAIFMRVSVFTDWIHKVMRLG</sequence>
<evidence type="ECO:0000256" key="13">
    <source>
        <dbReference type="SAM" id="MobiDB-lite"/>
    </source>
</evidence>
<feature type="compositionally biased region" description="Pro residues" evidence="13">
    <location>
        <begin position="1"/>
        <end position="10"/>
    </location>
</feature>
<dbReference type="PANTHER" id="PTHR24261:SF12">
    <property type="entry name" value="HEPATOCYTE GROWTH FACTOR-LIKE PROTEIN-RELATED"/>
    <property type="match status" value="1"/>
</dbReference>
<feature type="region of interest" description="Disordered" evidence="13">
    <location>
        <begin position="102"/>
        <end position="133"/>
    </location>
</feature>
<feature type="domain" description="Kringle" evidence="14">
    <location>
        <begin position="353"/>
        <end position="431"/>
    </location>
</feature>
<dbReference type="InterPro" id="IPR013806">
    <property type="entry name" value="Kringle-like"/>
</dbReference>
<dbReference type="FunFam" id="2.40.20.10:FF:000002">
    <property type="entry name" value="Hepatocyte growth factor"/>
    <property type="match status" value="2"/>
</dbReference>
<dbReference type="PANTHER" id="PTHR24261">
    <property type="entry name" value="PLASMINOGEN-RELATED"/>
    <property type="match status" value="1"/>
</dbReference>
<dbReference type="InterPro" id="IPR001254">
    <property type="entry name" value="Trypsin_dom"/>
</dbReference>
<dbReference type="Proteomes" id="UP000286641">
    <property type="component" value="Unplaced"/>
</dbReference>
<evidence type="ECO:0000259" key="16">
    <source>
        <dbReference type="PROSITE" id="PS50948"/>
    </source>
</evidence>
<comment type="subcellular location">
    <subcellularLocation>
        <location evidence="1">Secreted</location>
    </subcellularLocation>
</comment>
<feature type="domain" description="Kringle" evidence="14">
    <location>
        <begin position="532"/>
        <end position="611"/>
    </location>
</feature>
<feature type="region of interest" description="Disordered" evidence="13">
    <location>
        <begin position="1"/>
        <end position="80"/>
    </location>
</feature>
<comment type="subunit">
    <text evidence="9">Dimer of an alpha chain and a beta chain linked by a disulfide bond. Interacts (via beta chain) with MST1R (via SEMA domain).</text>
</comment>
<dbReference type="PROSITE" id="PS50070">
    <property type="entry name" value="KRINGLE_2"/>
    <property type="match status" value="4"/>
</dbReference>
<feature type="disulfide bond" evidence="12">
    <location>
        <begin position="495"/>
        <end position="518"/>
    </location>
</feature>
<dbReference type="InterPro" id="IPR038178">
    <property type="entry name" value="Kringle_sf"/>
</dbReference>
<dbReference type="InterPro" id="IPR018056">
    <property type="entry name" value="Kringle_CS"/>
</dbReference>
<dbReference type="InterPro" id="IPR009003">
    <property type="entry name" value="Peptidase_S1_PA"/>
</dbReference>
<evidence type="ECO:0000256" key="1">
    <source>
        <dbReference type="ARBA" id="ARBA00004613"/>
    </source>
</evidence>
<dbReference type="Pfam" id="PF00051">
    <property type="entry name" value="Kringle"/>
    <property type="match status" value="4"/>
</dbReference>
<evidence type="ECO:0000256" key="8">
    <source>
        <dbReference type="ARBA" id="ARBA00023180"/>
    </source>
</evidence>
<dbReference type="RefSeq" id="XP_025741398.1">
    <property type="nucleotide sequence ID" value="XM_025885613.1"/>
</dbReference>
<feature type="disulfide bond" evidence="12">
    <location>
        <begin position="354"/>
        <end position="431"/>
    </location>
</feature>
<dbReference type="AlphaFoldDB" id="A0A3Q7Q6J8"/>
<dbReference type="Gene3D" id="2.40.20.10">
    <property type="entry name" value="Plasminogen Kringle 4"/>
    <property type="match status" value="4"/>
</dbReference>
<keyword evidence="3" id="KW-0721">Serine protease homolog</keyword>
<dbReference type="FunFam" id="2.40.10.10:FF:000064">
    <property type="entry name" value="Hepatocyte growth factor-like protein"/>
    <property type="match status" value="1"/>
</dbReference>
<evidence type="ECO:0000256" key="12">
    <source>
        <dbReference type="PROSITE-ProRule" id="PRU00121"/>
    </source>
</evidence>
<gene>
    <name evidence="18" type="primary">MST1</name>
</gene>
<dbReference type="PROSITE" id="PS50948">
    <property type="entry name" value="PAN"/>
    <property type="match status" value="1"/>
</dbReference>
<evidence type="ECO:0000256" key="5">
    <source>
        <dbReference type="ARBA" id="ARBA00022729"/>
    </source>
</evidence>
<dbReference type="SMART" id="SM00020">
    <property type="entry name" value="Tryp_SPc"/>
    <property type="match status" value="1"/>
</dbReference>
<dbReference type="CTD" id="4485"/>
<keyword evidence="5" id="KW-0732">Signal</keyword>
<reference key="1">
    <citation type="submission" date="2019-01" db="UniProtKB">
        <authorList>
            <consortium name="RefSeq"/>
        </authorList>
    </citation>
    <scope>IDENTIFICATION</scope>
</reference>
<evidence type="ECO:0000256" key="2">
    <source>
        <dbReference type="ARBA" id="ARBA00022525"/>
    </source>
</evidence>
<dbReference type="SMART" id="SM00130">
    <property type="entry name" value="KR"/>
    <property type="match status" value="4"/>
</dbReference>
<comment type="caution">
    <text evidence="12">Lacks conserved residue(s) required for the propagation of feature annotation.</text>
</comment>
<dbReference type="Gene3D" id="2.40.10.10">
    <property type="entry name" value="Trypsin-like serine proteases"/>
    <property type="match status" value="2"/>
</dbReference>